<dbReference type="AlphaFoldDB" id="A0A3B0QWL6"/>
<organism evidence="1">
    <name type="scientific">hydrothermal vent metagenome</name>
    <dbReference type="NCBI Taxonomy" id="652676"/>
    <lineage>
        <taxon>unclassified sequences</taxon>
        <taxon>metagenomes</taxon>
        <taxon>ecological metagenomes</taxon>
    </lineage>
</organism>
<proteinExistence type="predicted"/>
<name>A0A3B0QWL6_9ZZZZ</name>
<dbReference type="EMBL" id="UOEB01000165">
    <property type="protein sequence ID" value="VAV84561.1"/>
    <property type="molecule type" value="Genomic_DNA"/>
</dbReference>
<evidence type="ECO:0008006" key="2">
    <source>
        <dbReference type="Google" id="ProtNLM"/>
    </source>
</evidence>
<protein>
    <recommendedName>
        <fullName evidence="2">Secreted protein</fullName>
    </recommendedName>
</protein>
<gene>
    <name evidence="1" type="ORF">MNBD_BACTEROID02-2011</name>
</gene>
<evidence type="ECO:0000313" key="1">
    <source>
        <dbReference type="EMBL" id="VAV84561.1"/>
    </source>
</evidence>
<reference evidence="1" key="1">
    <citation type="submission" date="2018-06" db="EMBL/GenBank/DDBJ databases">
        <authorList>
            <person name="Zhirakovskaya E."/>
        </authorList>
    </citation>
    <scope>NUCLEOTIDE SEQUENCE</scope>
</reference>
<dbReference type="InterPro" id="IPR058512">
    <property type="entry name" value="DUF8199"/>
</dbReference>
<dbReference type="NCBIfam" id="NF047658">
    <property type="entry name" value="HYC_CC_PP"/>
    <property type="match status" value="1"/>
</dbReference>
<sequence length="134" mass="15436">MKPYIKKIASVFLASIVFFSTMSFSMKIHHCFNKGPDTSTYEKTMICDMENDLSATSKCDLIDDNNCCSTNLIVKKADNDLKKTSFNNYSETIVFLYTYLIQYEGLEGKLTPFLNYHAPLIFKDYQVTNQTFLI</sequence>
<dbReference type="Pfam" id="PF26622">
    <property type="entry name" value="DUF8199"/>
    <property type="match status" value="1"/>
</dbReference>
<accession>A0A3B0QWL6</accession>
<dbReference type="InterPro" id="IPR058060">
    <property type="entry name" value="HYC_CC_PP"/>
</dbReference>